<comment type="similarity">
    <text evidence="1">Belongs to the FlgD family.</text>
</comment>
<evidence type="ECO:0000256" key="2">
    <source>
        <dbReference type="ARBA" id="ARBA00022795"/>
    </source>
</evidence>
<dbReference type="AlphaFoldDB" id="A0A0F5PMM4"/>
<dbReference type="Pfam" id="PF03963">
    <property type="entry name" value="FlgD"/>
    <property type="match status" value="1"/>
</dbReference>
<dbReference type="InterPro" id="IPR005648">
    <property type="entry name" value="FlgD"/>
</dbReference>
<gene>
    <name evidence="3" type="ORF">CDSM653_01355</name>
</gene>
<protein>
    <submittedName>
        <fullName evidence="3">Flagellar hook capping protein</fullName>
    </submittedName>
</protein>
<dbReference type="Proteomes" id="UP000010146">
    <property type="component" value="Unassembled WGS sequence"/>
</dbReference>
<keyword evidence="2" id="KW-1005">Bacterial flagellum biogenesis</keyword>
<sequence>MNVNTNYSVLPPSNQNKVTTKSELGKDDFLMLLVTQLKNQDPLNPVDDKEFLAQLAQFSALEQMQNLNESFNSVKAIALIGKNVYATINDGNGNYKEVFGKVDAVYRENGQYFLKVKGLDIPLDAVRAVTE</sequence>
<organism evidence="3 4">
    <name type="scientific">Caldanaerobacter subterraneus subsp. pacificus DSM 12653</name>
    <dbReference type="NCBI Taxonomy" id="391606"/>
    <lineage>
        <taxon>Bacteria</taxon>
        <taxon>Bacillati</taxon>
        <taxon>Bacillota</taxon>
        <taxon>Clostridia</taxon>
        <taxon>Thermoanaerobacterales</taxon>
        <taxon>Thermoanaerobacteraceae</taxon>
        <taxon>Caldanaerobacter</taxon>
    </lineage>
</organism>
<dbReference type="EMBL" id="ABXP02000075">
    <property type="protein sequence ID" value="KKC29636.1"/>
    <property type="molecule type" value="Genomic_DNA"/>
</dbReference>
<accession>A0A0F5PMM4</accession>
<keyword evidence="3" id="KW-0966">Cell projection</keyword>
<comment type="caution">
    <text evidence="3">The sequence shown here is derived from an EMBL/GenBank/DDBJ whole genome shotgun (WGS) entry which is preliminary data.</text>
</comment>
<reference evidence="4" key="3">
    <citation type="submission" date="2015-02" db="EMBL/GenBank/DDBJ databases">
        <title>Genome analysis of three genomes within the thermophilic hydrogenogenic bacterial species Caldanaerobacter subterraneus.</title>
        <authorList>
            <person name="Sant'Anna F.H."/>
            <person name="Lebedinsky A."/>
            <person name="Sokolova T."/>
            <person name="Robb F.T."/>
            <person name="Gonzalez J.M."/>
        </authorList>
    </citation>
    <scope>NUCLEOTIDE SEQUENCE [LARGE SCALE GENOMIC DNA]</scope>
    <source>
        <strain evidence="4">DSM 12653</strain>
    </source>
</reference>
<evidence type="ECO:0000256" key="1">
    <source>
        <dbReference type="ARBA" id="ARBA00010577"/>
    </source>
</evidence>
<reference evidence="3 4" key="1">
    <citation type="submission" date="2008-07" db="EMBL/GenBank/DDBJ databases">
        <authorList>
            <person name="Gonzalez J."/>
            <person name="Sokolova T."/>
            <person name="Ferriera S."/>
            <person name="Johnson J."/>
            <person name="Kravitz S."/>
            <person name="Beeson K."/>
            <person name="Sutton G."/>
            <person name="Rogers Y.-H."/>
            <person name="Friedman R."/>
            <person name="Frazier M."/>
            <person name="Venter J.C."/>
        </authorList>
    </citation>
    <scope>NUCLEOTIDE SEQUENCE [LARGE SCALE GENOMIC DNA]</scope>
    <source>
        <strain evidence="3 4">DSM 12653</strain>
    </source>
</reference>
<dbReference type="RefSeq" id="WP_043884017.1">
    <property type="nucleotide sequence ID" value="NZ_ABXP02000075.1"/>
</dbReference>
<name>A0A0F5PMM4_9THEO</name>
<dbReference type="GO" id="GO:0044781">
    <property type="term" value="P:bacterial-type flagellum organization"/>
    <property type="evidence" value="ECO:0007669"/>
    <property type="project" value="UniProtKB-KW"/>
</dbReference>
<evidence type="ECO:0000313" key="3">
    <source>
        <dbReference type="EMBL" id="KKC29636.1"/>
    </source>
</evidence>
<evidence type="ECO:0000313" key="4">
    <source>
        <dbReference type="Proteomes" id="UP000010146"/>
    </source>
</evidence>
<keyword evidence="3" id="KW-0282">Flagellum</keyword>
<proteinExistence type="inferred from homology"/>
<keyword evidence="3" id="KW-0969">Cilium</keyword>
<reference evidence="3 4" key="2">
    <citation type="journal article" date="2015" name="BMC Genomics">
        <title>Analysis of three genomes within the thermophilic bacterial species Caldanaerobacter subterraneus with a focus on carbon monoxide dehydrogenase evolution and hydrolase diversity.</title>
        <authorList>
            <person name="Sant'Anna F.H."/>
            <person name="Lebedinsky A.V."/>
            <person name="Sokolova T.G."/>
            <person name="Robb F.T."/>
            <person name="Gonzalez J.M."/>
        </authorList>
    </citation>
    <scope>NUCLEOTIDE SEQUENCE [LARGE SCALE GENOMIC DNA]</scope>
    <source>
        <strain evidence="3 4">DSM 12653</strain>
    </source>
</reference>